<dbReference type="AlphaFoldDB" id="A0A7M5UZ65"/>
<keyword evidence="2" id="KW-0472">Membrane</keyword>
<name>A0A7M5UZ65_9CNID</name>
<feature type="transmembrane region" description="Helical" evidence="2">
    <location>
        <begin position="27"/>
        <end position="48"/>
    </location>
</feature>
<keyword evidence="2" id="KW-0812">Transmembrane</keyword>
<accession>A0A7M5UZ65</accession>
<sequence>MALMNTDIAAYEQLEWNRGRQRYEKLAVVKTLPIQASIIMPFMGLMLLTPNDLCLGRYKTEAENVAMKKHRRKITVTPVYKEPLGVLLTEASIFSLLLMIAGVMIGAGLLFDIARYLNSRYRKQSKSENGKEVFEDDNGEPEESNKDMVLVPKKQLAEFRDEISSLKHSLANLADRLDNQK</sequence>
<dbReference type="EnsemblMetazoa" id="CLYHEMT000665.1">
    <property type="protein sequence ID" value="CLYHEMP000665.1"/>
    <property type="gene ID" value="CLYHEMG000665"/>
</dbReference>
<organism evidence="3 4">
    <name type="scientific">Clytia hemisphaerica</name>
    <dbReference type="NCBI Taxonomy" id="252671"/>
    <lineage>
        <taxon>Eukaryota</taxon>
        <taxon>Metazoa</taxon>
        <taxon>Cnidaria</taxon>
        <taxon>Hydrozoa</taxon>
        <taxon>Hydroidolina</taxon>
        <taxon>Leptothecata</taxon>
        <taxon>Obeliida</taxon>
        <taxon>Clytiidae</taxon>
        <taxon>Clytia</taxon>
    </lineage>
</organism>
<proteinExistence type="predicted"/>
<feature type="transmembrane region" description="Helical" evidence="2">
    <location>
        <begin position="93"/>
        <end position="117"/>
    </location>
</feature>
<evidence type="ECO:0000256" key="1">
    <source>
        <dbReference type="SAM" id="MobiDB-lite"/>
    </source>
</evidence>
<reference evidence="3" key="1">
    <citation type="submission" date="2021-01" db="UniProtKB">
        <authorList>
            <consortium name="EnsemblMetazoa"/>
        </authorList>
    </citation>
    <scope>IDENTIFICATION</scope>
</reference>
<evidence type="ECO:0000313" key="3">
    <source>
        <dbReference type="EnsemblMetazoa" id="CLYHEMP000665.1"/>
    </source>
</evidence>
<keyword evidence="4" id="KW-1185">Reference proteome</keyword>
<keyword evidence="2" id="KW-1133">Transmembrane helix</keyword>
<evidence type="ECO:0000256" key="2">
    <source>
        <dbReference type="SAM" id="Phobius"/>
    </source>
</evidence>
<evidence type="ECO:0000313" key="4">
    <source>
        <dbReference type="Proteomes" id="UP000594262"/>
    </source>
</evidence>
<feature type="region of interest" description="Disordered" evidence="1">
    <location>
        <begin position="127"/>
        <end position="149"/>
    </location>
</feature>
<protein>
    <submittedName>
        <fullName evidence="3">Uncharacterized protein</fullName>
    </submittedName>
</protein>
<dbReference type="Proteomes" id="UP000594262">
    <property type="component" value="Unplaced"/>
</dbReference>